<dbReference type="Proteomes" id="UP000192934">
    <property type="component" value="Chromosome I"/>
</dbReference>
<comment type="catalytic activity">
    <reaction evidence="1">
        <text>a 1,2-diacyl-sn-glycero-3-phosphate + CTP + H(+) = a CDP-1,2-diacyl-sn-glycerol + diphosphate</text>
        <dbReference type="Rhea" id="RHEA:16229"/>
        <dbReference type="ChEBI" id="CHEBI:15378"/>
        <dbReference type="ChEBI" id="CHEBI:33019"/>
        <dbReference type="ChEBI" id="CHEBI:37563"/>
        <dbReference type="ChEBI" id="CHEBI:58332"/>
        <dbReference type="ChEBI" id="CHEBI:58608"/>
        <dbReference type="EC" id="2.7.7.41"/>
    </reaction>
</comment>
<feature type="transmembrane region" description="Helical" evidence="24">
    <location>
        <begin position="95"/>
        <end position="114"/>
    </location>
</feature>
<dbReference type="AlphaFoldDB" id="A0A1X7GXY7"/>
<feature type="transmembrane region" description="Helical" evidence="24">
    <location>
        <begin position="257"/>
        <end position="275"/>
    </location>
</feature>
<evidence type="ECO:0000256" key="4">
    <source>
        <dbReference type="ARBA" id="ARBA00005189"/>
    </source>
</evidence>
<keyword evidence="8" id="KW-1003">Cell membrane</keyword>
<evidence type="ECO:0000256" key="22">
    <source>
        <dbReference type="ARBA" id="ARBA00032743"/>
    </source>
</evidence>
<feature type="transmembrane region" description="Helical" evidence="24">
    <location>
        <begin position="65"/>
        <end position="83"/>
    </location>
</feature>
<evidence type="ECO:0000256" key="21">
    <source>
        <dbReference type="ARBA" id="ARBA00032396"/>
    </source>
</evidence>
<dbReference type="STRING" id="941907.SAMN06295910_2462"/>
<protein>
    <recommendedName>
        <fullName evidence="7">Phosphatidate cytidylyltransferase</fullName>
        <ecNumber evidence="6">2.7.7.41</ecNumber>
    </recommendedName>
    <alternativeName>
        <fullName evidence="20">CDP-DAG synthase</fullName>
    </alternativeName>
    <alternativeName>
        <fullName evidence="22">CDP-DG synthase</fullName>
    </alternativeName>
    <alternativeName>
        <fullName evidence="18">CDP-diacylglycerol synthase</fullName>
    </alternativeName>
    <alternativeName>
        <fullName evidence="21">CDP-diglyceride pyrophosphorylase</fullName>
    </alternativeName>
    <alternativeName>
        <fullName evidence="23">CDP-diglyceride synthase</fullName>
    </alternativeName>
    <alternativeName>
        <fullName evidence="19">CTP:phosphatidate cytidylyltransferase</fullName>
    </alternativeName>
</protein>
<evidence type="ECO:0000256" key="23">
    <source>
        <dbReference type="ARBA" id="ARBA00033406"/>
    </source>
</evidence>
<evidence type="ECO:0000256" key="19">
    <source>
        <dbReference type="ARBA" id="ARBA00031825"/>
    </source>
</evidence>
<keyword evidence="15 24" id="KW-0472">Membrane</keyword>
<dbReference type="GO" id="GO:0016024">
    <property type="term" value="P:CDP-diacylglycerol biosynthetic process"/>
    <property type="evidence" value="ECO:0007669"/>
    <property type="project" value="TreeGrafter"/>
</dbReference>
<name>A0A1X7GXY7_9SPHN</name>
<keyword evidence="9" id="KW-0444">Lipid biosynthesis</keyword>
<evidence type="ECO:0000256" key="2">
    <source>
        <dbReference type="ARBA" id="ARBA00004651"/>
    </source>
</evidence>
<reference evidence="26" key="1">
    <citation type="submission" date="2017-04" db="EMBL/GenBank/DDBJ databases">
        <authorList>
            <person name="Varghese N."/>
            <person name="Submissions S."/>
        </authorList>
    </citation>
    <scope>NUCLEOTIDE SEQUENCE [LARGE SCALE GENOMIC DNA]</scope>
    <source>
        <strain evidence="26">Dd16</strain>
    </source>
</reference>
<keyword evidence="14" id="KW-0443">Lipid metabolism</keyword>
<evidence type="ECO:0000256" key="6">
    <source>
        <dbReference type="ARBA" id="ARBA00012487"/>
    </source>
</evidence>
<dbReference type="EMBL" id="LT840185">
    <property type="protein sequence ID" value="SMF76489.1"/>
    <property type="molecule type" value="Genomic_DNA"/>
</dbReference>
<evidence type="ECO:0000256" key="7">
    <source>
        <dbReference type="ARBA" id="ARBA00019373"/>
    </source>
</evidence>
<evidence type="ECO:0000256" key="3">
    <source>
        <dbReference type="ARBA" id="ARBA00005119"/>
    </source>
</evidence>
<evidence type="ECO:0000256" key="11">
    <source>
        <dbReference type="ARBA" id="ARBA00022692"/>
    </source>
</evidence>
<dbReference type="EC" id="2.7.7.41" evidence="6"/>
<feature type="transmembrane region" description="Helical" evidence="24">
    <location>
        <begin position="121"/>
        <end position="140"/>
    </location>
</feature>
<evidence type="ECO:0000313" key="26">
    <source>
        <dbReference type="Proteomes" id="UP000192934"/>
    </source>
</evidence>
<comment type="subcellular location">
    <subcellularLocation>
        <location evidence="2">Cell membrane</location>
        <topology evidence="2">Multi-pass membrane protein</topology>
    </subcellularLocation>
</comment>
<keyword evidence="13 24" id="KW-1133">Transmembrane helix</keyword>
<proteinExistence type="inferred from homology"/>
<dbReference type="GO" id="GO:0004605">
    <property type="term" value="F:phosphatidate cytidylyltransferase activity"/>
    <property type="evidence" value="ECO:0007669"/>
    <property type="project" value="UniProtKB-EC"/>
</dbReference>
<sequence length="276" mass="29231">MSEAETPIPASDLPVRFAMGVAMIAVAVAAVWFGGWPFRLLVVTAAAVMMIEWGDMHRVSRRKSAVAAVLMALFLIVVPERLYPAGEMDETVAAASFLPVWTGFGAALAAALLAGLFTRRVMMAGGFLYIALPSFALIVLDWTWVAITFWVLLVTWATDIFAYFAGRSIGGPKLAPRLSPNKTWAGLGGGMLGAAVIGWAAADFFEMGAPFLYVGAAMGAIAQGGDLYESWMKRRAGVKDSGTILPGHGGALDRLDGLLPVVLATLFMLMAGLWAA</sequence>
<evidence type="ECO:0000256" key="16">
    <source>
        <dbReference type="ARBA" id="ARBA00023209"/>
    </source>
</evidence>
<evidence type="ECO:0000256" key="10">
    <source>
        <dbReference type="ARBA" id="ARBA00022679"/>
    </source>
</evidence>
<keyword evidence="26" id="KW-1185">Reference proteome</keyword>
<evidence type="ECO:0000256" key="24">
    <source>
        <dbReference type="SAM" id="Phobius"/>
    </source>
</evidence>
<keyword evidence="11 24" id="KW-0812">Transmembrane</keyword>
<gene>
    <name evidence="25" type="ORF">SAMN06295910_2462</name>
</gene>
<evidence type="ECO:0000256" key="18">
    <source>
        <dbReference type="ARBA" id="ARBA00029893"/>
    </source>
</evidence>
<evidence type="ECO:0000256" key="15">
    <source>
        <dbReference type="ARBA" id="ARBA00023136"/>
    </source>
</evidence>
<comment type="similarity">
    <text evidence="5">Belongs to the CDS family.</text>
</comment>
<evidence type="ECO:0000256" key="17">
    <source>
        <dbReference type="ARBA" id="ARBA00023264"/>
    </source>
</evidence>
<dbReference type="GO" id="GO:0005886">
    <property type="term" value="C:plasma membrane"/>
    <property type="evidence" value="ECO:0007669"/>
    <property type="project" value="UniProtKB-SubCell"/>
</dbReference>
<comment type="pathway">
    <text evidence="4">Lipid metabolism.</text>
</comment>
<feature type="transmembrane region" description="Helical" evidence="24">
    <location>
        <begin position="20"/>
        <end position="53"/>
    </location>
</feature>
<dbReference type="PANTHER" id="PTHR46382">
    <property type="entry name" value="PHOSPHATIDATE CYTIDYLYLTRANSFERASE"/>
    <property type="match status" value="1"/>
</dbReference>
<evidence type="ECO:0000256" key="12">
    <source>
        <dbReference type="ARBA" id="ARBA00022695"/>
    </source>
</evidence>
<keyword evidence="17" id="KW-1208">Phospholipid metabolism</keyword>
<evidence type="ECO:0000313" key="25">
    <source>
        <dbReference type="EMBL" id="SMF76489.1"/>
    </source>
</evidence>
<organism evidence="25 26">
    <name type="scientific">Allosphingosinicella indica</name>
    <dbReference type="NCBI Taxonomy" id="941907"/>
    <lineage>
        <taxon>Bacteria</taxon>
        <taxon>Pseudomonadati</taxon>
        <taxon>Pseudomonadota</taxon>
        <taxon>Alphaproteobacteria</taxon>
        <taxon>Sphingomonadales</taxon>
        <taxon>Sphingomonadaceae</taxon>
        <taxon>Allosphingosinicella</taxon>
    </lineage>
</organism>
<dbReference type="OrthoDB" id="9799199at2"/>
<evidence type="ECO:0000256" key="8">
    <source>
        <dbReference type="ARBA" id="ARBA00022475"/>
    </source>
</evidence>
<evidence type="ECO:0000256" key="14">
    <source>
        <dbReference type="ARBA" id="ARBA00023098"/>
    </source>
</evidence>
<keyword evidence="10 25" id="KW-0808">Transferase</keyword>
<evidence type="ECO:0000256" key="5">
    <source>
        <dbReference type="ARBA" id="ARBA00010185"/>
    </source>
</evidence>
<keyword evidence="12 25" id="KW-0548">Nucleotidyltransferase</keyword>
<keyword evidence="16" id="KW-0594">Phospholipid biosynthesis</keyword>
<dbReference type="Pfam" id="PF01148">
    <property type="entry name" value="CTP_transf_1"/>
    <property type="match status" value="1"/>
</dbReference>
<dbReference type="RefSeq" id="WP_085219026.1">
    <property type="nucleotide sequence ID" value="NZ_LT840185.1"/>
</dbReference>
<evidence type="ECO:0000256" key="9">
    <source>
        <dbReference type="ARBA" id="ARBA00022516"/>
    </source>
</evidence>
<feature type="transmembrane region" description="Helical" evidence="24">
    <location>
        <begin position="146"/>
        <end position="164"/>
    </location>
</feature>
<feature type="transmembrane region" description="Helical" evidence="24">
    <location>
        <begin position="184"/>
        <end position="202"/>
    </location>
</feature>
<evidence type="ECO:0000256" key="1">
    <source>
        <dbReference type="ARBA" id="ARBA00001698"/>
    </source>
</evidence>
<evidence type="ECO:0000256" key="13">
    <source>
        <dbReference type="ARBA" id="ARBA00022989"/>
    </source>
</evidence>
<accession>A0A1X7GXY7</accession>
<dbReference type="PANTHER" id="PTHR46382:SF1">
    <property type="entry name" value="PHOSPHATIDATE CYTIDYLYLTRANSFERASE"/>
    <property type="match status" value="1"/>
</dbReference>
<evidence type="ECO:0000256" key="20">
    <source>
        <dbReference type="ARBA" id="ARBA00032253"/>
    </source>
</evidence>
<comment type="pathway">
    <text evidence="3">Phospholipid metabolism; CDP-diacylglycerol biosynthesis; CDP-diacylglycerol from sn-glycerol 3-phosphate: step 3/3.</text>
</comment>